<organism evidence="1 2">
    <name type="scientific">Pseudomonas chaetocerotis</name>
    <dbReference type="NCBI Taxonomy" id="2758695"/>
    <lineage>
        <taxon>Bacteria</taxon>
        <taxon>Pseudomonadati</taxon>
        <taxon>Pseudomonadota</taxon>
        <taxon>Gammaproteobacteria</taxon>
        <taxon>Pseudomonadales</taxon>
        <taxon>Pseudomonadaceae</taxon>
        <taxon>Pseudomonas</taxon>
    </lineage>
</organism>
<proteinExistence type="predicted"/>
<gene>
    <name evidence="1" type="ORF">H3221_10335</name>
</gene>
<dbReference type="RefSeq" id="WP_196474981.1">
    <property type="nucleotide sequence ID" value="NZ_JACFYX020000007.1"/>
</dbReference>
<accession>A0A931GBK2</accession>
<dbReference type="Proteomes" id="UP000596932">
    <property type="component" value="Unassembled WGS sequence"/>
</dbReference>
<comment type="caution">
    <text evidence="1">The sequence shown here is derived from an EMBL/GenBank/DDBJ whole genome shotgun (WGS) entry which is preliminary data.</text>
</comment>
<evidence type="ECO:0000313" key="1">
    <source>
        <dbReference type="EMBL" id="MBG0835509.1"/>
    </source>
</evidence>
<keyword evidence="2" id="KW-1185">Reference proteome</keyword>
<name>A0A931GBK2_9PSED</name>
<dbReference type="AlphaFoldDB" id="A0A931GBK2"/>
<dbReference type="EMBL" id="JACFYX010000008">
    <property type="protein sequence ID" value="MBG0835509.1"/>
    <property type="molecule type" value="Genomic_DNA"/>
</dbReference>
<evidence type="ECO:0000313" key="2">
    <source>
        <dbReference type="Proteomes" id="UP000596932"/>
    </source>
</evidence>
<reference evidence="1" key="1">
    <citation type="submission" date="2020-07" db="EMBL/GenBank/DDBJ databases">
        <title>Pseudomonas chaetoceroseae sp. nov., a new member of the Pseudomonas oleovorans group isolated from a culture of Chaetoceros calcitrans.</title>
        <authorList>
            <person name="Girard L."/>
            <person name="Lood C."/>
            <person name="De Mot R."/>
            <person name="Baudart J."/>
        </authorList>
    </citation>
    <scope>NUCLEOTIDE SEQUENCE</scope>
    <source>
        <strain evidence="1">536</strain>
    </source>
</reference>
<sequence>MATHFDPYPDSYEAEQAPCGTWLGERSESSSNWAHVDCRLCLKRKTEIIAAHAVNEAAIIEQMGDMAAYFRRNEAACAAGGQDE</sequence>
<protein>
    <submittedName>
        <fullName evidence="1">Uncharacterized protein</fullName>
    </submittedName>
</protein>